<evidence type="ECO:0000259" key="5">
    <source>
        <dbReference type="SMART" id="SM00984"/>
    </source>
</evidence>
<dbReference type="PANTHER" id="PTHR43491">
    <property type="entry name" value="UDP-N-ACETYL-D-MANNOSAMINE DEHYDROGENASE"/>
    <property type="match status" value="1"/>
</dbReference>
<dbReference type="AlphaFoldDB" id="A0A0M9U3A8"/>
<dbReference type="InterPro" id="IPR014026">
    <property type="entry name" value="UDP-Glc/GDP-Man_DH_dimer"/>
</dbReference>
<dbReference type="Pfam" id="PF00984">
    <property type="entry name" value="UDPG_MGDP_dh"/>
    <property type="match status" value="1"/>
</dbReference>
<dbReference type="PANTHER" id="PTHR43491:SF2">
    <property type="entry name" value="UDP-N-ACETYL-D-MANNOSAMINE DEHYDROGENASE"/>
    <property type="match status" value="1"/>
</dbReference>
<evidence type="ECO:0000256" key="4">
    <source>
        <dbReference type="PIRNR" id="PIRNR000124"/>
    </source>
</evidence>
<dbReference type="InterPro" id="IPR028359">
    <property type="entry name" value="UDP_ManNAc/GlcNAc_DH"/>
</dbReference>
<dbReference type="Pfam" id="PF03721">
    <property type="entry name" value="UDPG_MGDP_dh_N"/>
    <property type="match status" value="1"/>
</dbReference>
<evidence type="ECO:0000313" key="6">
    <source>
        <dbReference type="EMBL" id="GAP19593.1"/>
    </source>
</evidence>
<dbReference type="EMBL" id="LGCM01000039">
    <property type="protein sequence ID" value="KPL80770.1"/>
    <property type="molecule type" value="Genomic_DNA"/>
</dbReference>
<comment type="similarity">
    <text evidence="1 4">Belongs to the UDP-glucose/GDP-mannose dehydrogenase family.</text>
</comment>
<dbReference type="OrthoDB" id="9803238at2"/>
<organism evidence="6">
    <name type="scientific">Levilinea saccharolytica</name>
    <dbReference type="NCBI Taxonomy" id="229921"/>
    <lineage>
        <taxon>Bacteria</taxon>
        <taxon>Bacillati</taxon>
        <taxon>Chloroflexota</taxon>
        <taxon>Anaerolineae</taxon>
        <taxon>Anaerolineales</taxon>
        <taxon>Anaerolineaceae</taxon>
        <taxon>Levilinea</taxon>
    </lineage>
</organism>
<dbReference type="InterPro" id="IPR008927">
    <property type="entry name" value="6-PGluconate_DH-like_C_sf"/>
</dbReference>
<dbReference type="InterPro" id="IPR017476">
    <property type="entry name" value="UDP-Glc/GDP-Man"/>
</dbReference>
<evidence type="ECO:0000256" key="3">
    <source>
        <dbReference type="ARBA" id="ARBA00023027"/>
    </source>
</evidence>
<dbReference type="STRING" id="229921.ADN01_11665"/>
<dbReference type="SUPFAM" id="SSF48179">
    <property type="entry name" value="6-phosphogluconate dehydrogenase C-terminal domain-like"/>
    <property type="match status" value="1"/>
</dbReference>
<name>A0A0M9U3A8_9CHLR</name>
<reference evidence="6" key="1">
    <citation type="journal article" date="2015" name="Genome Announc.">
        <title>Draft Genome Sequences of Anaerolinea thermolimosa IMO-1, Bellilinea caldifistulae GOMI-1, Leptolinea tardivitalis YMTK-2, Levilinea saccharolytica KIBI-1, Longilinea arvoryzae KOME-1, Previously Described as Members of the Class Anaerolineae (Chloroflexi).</title>
        <authorList>
            <person name="Matsuura N."/>
            <person name="Tourlousse M.D."/>
            <person name="Ohashi A."/>
            <person name="Hugenholtz P."/>
            <person name="Sekiguchi Y."/>
        </authorList>
    </citation>
    <scope>NUCLEOTIDE SEQUENCE</scope>
    <source>
        <strain evidence="6">KIBI-1</strain>
    </source>
</reference>
<reference evidence="7 8" key="2">
    <citation type="submission" date="2015-07" db="EMBL/GenBank/DDBJ databases">
        <title>Genome sequence of Levilinea saccharolytica DSM 16555.</title>
        <authorList>
            <person name="Hemp J."/>
            <person name="Ward L.M."/>
            <person name="Pace L.A."/>
            <person name="Fischer W.W."/>
        </authorList>
    </citation>
    <scope>NUCLEOTIDE SEQUENCE [LARGE SCALE GENOMIC DNA]</scope>
    <source>
        <strain evidence="7 8">KIBI-1</strain>
    </source>
</reference>
<dbReference type="GO" id="GO:0016628">
    <property type="term" value="F:oxidoreductase activity, acting on the CH-CH group of donors, NAD or NADP as acceptor"/>
    <property type="evidence" value="ECO:0007669"/>
    <property type="project" value="InterPro"/>
</dbReference>
<dbReference type="PIRSF" id="PIRSF000124">
    <property type="entry name" value="UDPglc_GDPman_dh"/>
    <property type="match status" value="1"/>
</dbReference>
<dbReference type="Pfam" id="PF03720">
    <property type="entry name" value="UDPG_MGDP_dh_C"/>
    <property type="match status" value="1"/>
</dbReference>
<gene>
    <name evidence="7" type="ORF">ADN01_11665</name>
    <name evidence="6" type="ORF">LSAC_03503</name>
</gene>
<dbReference type="InterPro" id="IPR014027">
    <property type="entry name" value="UDP-Glc/GDP-Man_DH_C"/>
</dbReference>
<protein>
    <submittedName>
        <fullName evidence="6">Nucleotide sugar dehydrogenase</fullName>
    </submittedName>
</protein>
<dbReference type="GO" id="GO:0000271">
    <property type="term" value="P:polysaccharide biosynthetic process"/>
    <property type="evidence" value="ECO:0007669"/>
    <property type="project" value="InterPro"/>
</dbReference>
<keyword evidence="8" id="KW-1185">Reference proteome</keyword>
<keyword evidence="2" id="KW-0560">Oxidoreductase</keyword>
<dbReference type="EMBL" id="DF967975">
    <property type="protein sequence ID" value="GAP19593.1"/>
    <property type="molecule type" value="Genomic_DNA"/>
</dbReference>
<sequence>MSLNDLTEKITRREAKLAVIGLGYVGLPVAALFAKAGFDVLGVEIKQERVDKINAGLSPIEGEEPGLAQLLAEQVTQGRLRAAADYETLRERDVILIDVETPVDDQHIPRYEALRAALTQLAPVLKRGALVIVESTIAPRTMDTVVRPLLEEGSGMRVNRDFYLGNCPERVMPGRLLTNLSSLSRVVGGGTPETAQAMIALYRLIVQADLDAADWITAELVKTVENAYRDVQIAFANEVGLICEALGGDVWTVRELVNKSPQRHMHLPGAGVGGHCIPKDPWLLAHGIQGMDVPLRMVPTARAINDGMPAHMVDLLSKALAQAGVSLAGARVLVLGYAYLENSDDTRNSPSAVLVRLLESLGADVRIHDPYVEGMQGDVVEAAQGADAVVLMVRHQAYNALDLPQLRAAMRTPVLVDGRKAVDGRRARELGFLYWVVGAASPAAAS</sequence>
<evidence type="ECO:0000313" key="8">
    <source>
        <dbReference type="Proteomes" id="UP000050501"/>
    </source>
</evidence>
<feature type="domain" description="UDP-glucose/GDP-mannose dehydrogenase C-terminal" evidence="5">
    <location>
        <begin position="333"/>
        <end position="424"/>
    </location>
</feature>
<dbReference type="SUPFAM" id="SSF51735">
    <property type="entry name" value="NAD(P)-binding Rossmann-fold domains"/>
    <property type="match status" value="1"/>
</dbReference>
<dbReference type="InterPro" id="IPR036291">
    <property type="entry name" value="NAD(P)-bd_dom_sf"/>
</dbReference>
<dbReference type="PIRSF" id="PIRSF500136">
    <property type="entry name" value="UDP_ManNAc_DH"/>
    <property type="match status" value="1"/>
</dbReference>
<dbReference type="Proteomes" id="UP000050501">
    <property type="component" value="Unassembled WGS sequence"/>
</dbReference>
<evidence type="ECO:0000256" key="1">
    <source>
        <dbReference type="ARBA" id="ARBA00006601"/>
    </source>
</evidence>
<accession>A0A0M9U3A8</accession>
<evidence type="ECO:0000313" key="7">
    <source>
        <dbReference type="EMBL" id="KPL80770.1"/>
    </source>
</evidence>
<dbReference type="PATRIC" id="fig|229921.5.peg.1556"/>
<keyword evidence="3" id="KW-0520">NAD</keyword>
<dbReference type="GO" id="GO:0051287">
    <property type="term" value="F:NAD binding"/>
    <property type="evidence" value="ECO:0007669"/>
    <property type="project" value="InterPro"/>
</dbReference>
<dbReference type="NCBIfam" id="TIGR03026">
    <property type="entry name" value="NDP-sugDHase"/>
    <property type="match status" value="1"/>
</dbReference>
<dbReference type="GO" id="GO:0016616">
    <property type="term" value="F:oxidoreductase activity, acting on the CH-OH group of donors, NAD or NADP as acceptor"/>
    <property type="evidence" value="ECO:0007669"/>
    <property type="project" value="InterPro"/>
</dbReference>
<evidence type="ECO:0000256" key="2">
    <source>
        <dbReference type="ARBA" id="ARBA00023002"/>
    </source>
</evidence>
<dbReference type="SUPFAM" id="SSF52413">
    <property type="entry name" value="UDP-glucose/GDP-mannose dehydrogenase C-terminal domain"/>
    <property type="match status" value="1"/>
</dbReference>
<dbReference type="Gene3D" id="3.40.50.720">
    <property type="entry name" value="NAD(P)-binding Rossmann-like Domain"/>
    <property type="match status" value="2"/>
</dbReference>
<dbReference type="SMART" id="SM00984">
    <property type="entry name" value="UDPG_MGDP_dh_C"/>
    <property type="match status" value="1"/>
</dbReference>
<dbReference type="InterPro" id="IPR001732">
    <property type="entry name" value="UDP-Glc/GDP-Man_DH_N"/>
</dbReference>
<proteinExistence type="inferred from homology"/>
<dbReference type="RefSeq" id="WP_062419862.1">
    <property type="nucleotide sequence ID" value="NZ_BBXZ01000183.1"/>
</dbReference>
<dbReference type="InterPro" id="IPR036220">
    <property type="entry name" value="UDP-Glc/GDP-Man_DH_C_sf"/>
</dbReference>